<keyword evidence="4" id="KW-0378">Hydrolase</keyword>
<evidence type="ECO:0000313" key="11">
    <source>
        <dbReference type="Proteomes" id="UP000023152"/>
    </source>
</evidence>
<evidence type="ECO:0000256" key="7">
    <source>
        <dbReference type="PIRSR" id="PIRSR608901-1"/>
    </source>
</evidence>
<feature type="binding site" evidence="7">
    <location>
        <position position="165"/>
    </location>
    <ligand>
        <name>Ca(2+)</name>
        <dbReference type="ChEBI" id="CHEBI:29108"/>
    </ligand>
</feature>
<feature type="binding site" evidence="8">
    <location>
        <position position="371"/>
    </location>
    <ligand>
        <name>Zn(2+)</name>
        <dbReference type="ChEBI" id="CHEBI:29105"/>
        <note>catalytic</note>
    </ligand>
</feature>
<evidence type="ECO:0000256" key="4">
    <source>
        <dbReference type="ARBA" id="ARBA00022801"/>
    </source>
</evidence>
<dbReference type="OrthoDB" id="187171at2759"/>
<feature type="transmembrane region" description="Helical" evidence="9">
    <location>
        <begin position="9"/>
        <end position="28"/>
    </location>
</feature>
<feature type="binding site" evidence="8">
    <location>
        <position position="227"/>
    </location>
    <ligand>
        <name>Zn(2+)</name>
        <dbReference type="ChEBI" id="CHEBI:29105"/>
        <note>catalytic</note>
    </ligand>
</feature>
<protein>
    <submittedName>
        <fullName evidence="10">Uncharacterized protein</fullName>
    </submittedName>
</protein>
<feature type="transmembrane region" description="Helical" evidence="9">
    <location>
        <begin position="78"/>
        <end position="95"/>
    </location>
</feature>
<feature type="transmembrane region" description="Helical" evidence="9">
    <location>
        <begin position="166"/>
        <end position="188"/>
    </location>
</feature>
<evidence type="ECO:0000256" key="6">
    <source>
        <dbReference type="ARBA" id="ARBA00023136"/>
    </source>
</evidence>
<accession>X6PDU4</accession>
<dbReference type="GO" id="GO:0016020">
    <property type="term" value="C:membrane"/>
    <property type="evidence" value="ECO:0007669"/>
    <property type="project" value="UniProtKB-SubCell"/>
</dbReference>
<feature type="transmembrane region" description="Helical" evidence="9">
    <location>
        <begin position="34"/>
        <end position="57"/>
    </location>
</feature>
<dbReference type="InterPro" id="IPR008901">
    <property type="entry name" value="ACER"/>
</dbReference>
<proteinExistence type="inferred from homology"/>
<dbReference type="GO" id="GO:0046872">
    <property type="term" value="F:metal ion binding"/>
    <property type="evidence" value="ECO:0007669"/>
    <property type="project" value="UniProtKB-KW"/>
</dbReference>
<evidence type="ECO:0000256" key="2">
    <source>
        <dbReference type="ARBA" id="ARBA00009780"/>
    </source>
</evidence>
<dbReference type="OMA" id="NILAEYW"/>
<feature type="transmembrane region" description="Helical" evidence="9">
    <location>
        <begin position="301"/>
        <end position="321"/>
    </location>
</feature>
<comment type="subcellular location">
    <subcellularLocation>
        <location evidence="1">Membrane</location>
        <topology evidence="1">Multi-pass membrane protein</topology>
    </subcellularLocation>
</comment>
<feature type="transmembrane region" description="Helical" evidence="9">
    <location>
        <begin position="342"/>
        <end position="363"/>
    </location>
</feature>
<keyword evidence="7" id="KW-0106">Calcium</keyword>
<gene>
    <name evidence="10" type="ORF">RFI_00783</name>
</gene>
<feature type="transmembrane region" description="Helical" evidence="9">
    <location>
        <begin position="375"/>
        <end position="396"/>
    </location>
</feature>
<dbReference type="GO" id="GO:0016811">
    <property type="term" value="F:hydrolase activity, acting on carbon-nitrogen (but not peptide) bonds, in linear amides"/>
    <property type="evidence" value="ECO:0007669"/>
    <property type="project" value="InterPro"/>
</dbReference>
<sequence>MTRKNRESITFFFCCFLLRIRPLLFLLSAKKLKFVSVFFLLVLEESSFYNSFLGLLYAKKKSYLDNIFDFARINDKQVFWQFQYFCLLISFYHASTVKFHKNSLFTTIILFIINENNSFLEAKNLKVQRKGKSTMIVKKFLEKLPMTKKIKPFLGSSNSSNILAEYWNSLTSLCFVASGVNILFRISAMKRKNETFFKMAHINALPMHLYMLSLTIIGIGIFSFLFHMSLRWEFEFLDELFQSLFIVTSFHLFFSESRLYMLHVLCSIALLCYACFCDNDSNESEEFESISLLAWFDFYKTYYLCELHFVCLLVLNIYQMASFKLSSFCSFAHAKFFMWKCIAFLLIALCTCFFDFFYCNANITHFNVELHAFGWHLFFLFMLNELTWWNIIVFFLDQVDHCFVLQQLPHSFQCHYAIRDLLGITYDVVYYVDTTAKKIIEALGRLCAFLFFFK</sequence>
<dbReference type="AlphaFoldDB" id="X6PDU4"/>
<evidence type="ECO:0000256" key="8">
    <source>
        <dbReference type="PIRSR" id="PIRSR608901-2"/>
    </source>
</evidence>
<feature type="binding site" evidence="8">
    <location>
        <position position="376"/>
    </location>
    <ligand>
        <name>Zn(2+)</name>
        <dbReference type="ChEBI" id="CHEBI:29105"/>
        <note>catalytic</note>
    </ligand>
</feature>
<evidence type="ECO:0000256" key="3">
    <source>
        <dbReference type="ARBA" id="ARBA00022692"/>
    </source>
</evidence>
<dbReference type="Proteomes" id="UP000023152">
    <property type="component" value="Unassembled WGS sequence"/>
</dbReference>
<keyword evidence="11" id="KW-1185">Reference proteome</keyword>
<dbReference type="GO" id="GO:0006672">
    <property type="term" value="P:ceramide metabolic process"/>
    <property type="evidence" value="ECO:0007669"/>
    <property type="project" value="InterPro"/>
</dbReference>
<dbReference type="EMBL" id="ASPP01000836">
    <property type="protein sequence ID" value="ETO36278.1"/>
    <property type="molecule type" value="Genomic_DNA"/>
</dbReference>
<feature type="transmembrane region" description="Helical" evidence="9">
    <location>
        <begin position="209"/>
        <end position="230"/>
    </location>
</feature>
<keyword evidence="3 9" id="KW-0812">Transmembrane</keyword>
<evidence type="ECO:0000313" key="10">
    <source>
        <dbReference type="EMBL" id="ETO36278.1"/>
    </source>
</evidence>
<reference evidence="10 11" key="1">
    <citation type="journal article" date="2013" name="Curr. Biol.">
        <title>The Genome of the Foraminiferan Reticulomyxa filosa.</title>
        <authorList>
            <person name="Glockner G."/>
            <person name="Hulsmann N."/>
            <person name="Schleicher M."/>
            <person name="Noegel A.A."/>
            <person name="Eichinger L."/>
            <person name="Gallinger C."/>
            <person name="Pawlowski J."/>
            <person name="Sierra R."/>
            <person name="Euteneuer U."/>
            <person name="Pillet L."/>
            <person name="Moustafa A."/>
            <person name="Platzer M."/>
            <person name="Groth M."/>
            <person name="Szafranski K."/>
            <person name="Schliwa M."/>
        </authorList>
    </citation>
    <scope>NUCLEOTIDE SEQUENCE [LARGE SCALE GENOMIC DNA]</scope>
</reference>
<keyword evidence="7" id="KW-0479">Metal-binding</keyword>
<organism evidence="10 11">
    <name type="scientific">Reticulomyxa filosa</name>
    <dbReference type="NCBI Taxonomy" id="46433"/>
    <lineage>
        <taxon>Eukaryota</taxon>
        <taxon>Sar</taxon>
        <taxon>Rhizaria</taxon>
        <taxon>Retaria</taxon>
        <taxon>Foraminifera</taxon>
        <taxon>Monothalamids</taxon>
        <taxon>Reticulomyxidae</taxon>
        <taxon>Reticulomyxa</taxon>
    </lineage>
</organism>
<comment type="similarity">
    <text evidence="2">Belongs to the alkaline ceramidase family.</text>
</comment>
<keyword evidence="8" id="KW-0862">Zinc</keyword>
<dbReference type="Pfam" id="PF05875">
    <property type="entry name" value="Ceramidase"/>
    <property type="match status" value="1"/>
</dbReference>
<keyword evidence="6 9" id="KW-0472">Membrane</keyword>
<comment type="caution">
    <text evidence="10">The sequence shown here is derived from an EMBL/GenBank/DDBJ whole genome shotgun (WGS) entry which is preliminary data.</text>
</comment>
<name>X6PDU4_RETFI</name>
<keyword evidence="5 9" id="KW-1133">Transmembrane helix</keyword>
<evidence type="ECO:0000256" key="9">
    <source>
        <dbReference type="SAM" id="Phobius"/>
    </source>
</evidence>
<comment type="cofactor">
    <cofactor evidence="8">
        <name>Zn(2+)</name>
        <dbReference type="ChEBI" id="CHEBI:29105"/>
    </cofactor>
</comment>
<evidence type="ECO:0000256" key="1">
    <source>
        <dbReference type="ARBA" id="ARBA00004141"/>
    </source>
</evidence>
<evidence type="ECO:0000256" key="5">
    <source>
        <dbReference type="ARBA" id="ARBA00022989"/>
    </source>
</evidence>